<gene>
    <name evidence="2" type="ORF">HETIRDRAFT_438691</name>
</gene>
<evidence type="ECO:0000313" key="2">
    <source>
        <dbReference type="EMBL" id="ETW86302.1"/>
    </source>
</evidence>
<dbReference type="AlphaFoldDB" id="W4KKG3"/>
<organism evidence="2 3">
    <name type="scientific">Heterobasidion irregulare (strain TC 32-1)</name>
    <dbReference type="NCBI Taxonomy" id="747525"/>
    <lineage>
        <taxon>Eukaryota</taxon>
        <taxon>Fungi</taxon>
        <taxon>Dikarya</taxon>
        <taxon>Basidiomycota</taxon>
        <taxon>Agaricomycotina</taxon>
        <taxon>Agaricomycetes</taxon>
        <taxon>Russulales</taxon>
        <taxon>Bondarzewiaceae</taxon>
        <taxon>Heterobasidion</taxon>
        <taxon>Heterobasidion annosum species complex</taxon>
    </lineage>
</organism>
<keyword evidence="1" id="KW-0472">Membrane</keyword>
<feature type="transmembrane region" description="Helical" evidence="1">
    <location>
        <begin position="40"/>
        <end position="60"/>
    </location>
</feature>
<feature type="transmembrane region" description="Helical" evidence="1">
    <location>
        <begin position="72"/>
        <end position="94"/>
    </location>
</feature>
<evidence type="ECO:0000256" key="1">
    <source>
        <dbReference type="SAM" id="Phobius"/>
    </source>
</evidence>
<sequence length="155" mass="17128">MLSRSMIPLPPSSCFSILHSPQCPAYHSCSSHRRYLPYQLARSLVLLAPTLASSLSLFLYSPASASVSPPCFYDFLTGLVFLCAFIYTLSFTYVQPIYLSIDLSLITPTAPARLLGYPSVRARTVWVTSRSISGSSADPPTCLDRVRSRVIWDGR</sequence>
<dbReference type="HOGENOM" id="CLU_1695699_0_0_1"/>
<keyword evidence="1" id="KW-0812">Transmembrane</keyword>
<dbReference type="InParanoid" id="W4KKG3"/>
<dbReference type="GeneID" id="20675065"/>
<protein>
    <submittedName>
        <fullName evidence="2">Uncharacterized protein</fullName>
    </submittedName>
</protein>
<proteinExistence type="predicted"/>
<dbReference type="RefSeq" id="XP_009543056.1">
    <property type="nucleotide sequence ID" value="XM_009544761.1"/>
</dbReference>
<dbReference type="KEGG" id="hir:HETIRDRAFT_438691"/>
<reference evidence="2 3" key="1">
    <citation type="journal article" date="2012" name="New Phytol.">
        <title>Insight into trade-off between wood decay and parasitism from the genome of a fungal forest pathogen.</title>
        <authorList>
            <person name="Olson A."/>
            <person name="Aerts A."/>
            <person name="Asiegbu F."/>
            <person name="Belbahri L."/>
            <person name="Bouzid O."/>
            <person name="Broberg A."/>
            <person name="Canback B."/>
            <person name="Coutinho P.M."/>
            <person name="Cullen D."/>
            <person name="Dalman K."/>
            <person name="Deflorio G."/>
            <person name="van Diepen L.T."/>
            <person name="Dunand C."/>
            <person name="Duplessis S."/>
            <person name="Durling M."/>
            <person name="Gonthier P."/>
            <person name="Grimwood J."/>
            <person name="Fossdal C.G."/>
            <person name="Hansson D."/>
            <person name="Henrissat B."/>
            <person name="Hietala A."/>
            <person name="Himmelstrand K."/>
            <person name="Hoffmeister D."/>
            <person name="Hogberg N."/>
            <person name="James T.Y."/>
            <person name="Karlsson M."/>
            <person name="Kohler A."/>
            <person name="Kues U."/>
            <person name="Lee Y.H."/>
            <person name="Lin Y.C."/>
            <person name="Lind M."/>
            <person name="Lindquist E."/>
            <person name="Lombard V."/>
            <person name="Lucas S."/>
            <person name="Lunden K."/>
            <person name="Morin E."/>
            <person name="Murat C."/>
            <person name="Park J."/>
            <person name="Raffaello T."/>
            <person name="Rouze P."/>
            <person name="Salamov A."/>
            <person name="Schmutz J."/>
            <person name="Solheim H."/>
            <person name="Stahlberg J."/>
            <person name="Velez H."/>
            <person name="de Vries R.P."/>
            <person name="Wiebenga A."/>
            <person name="Woodward S."/>
            <person name="Yakovlev I."/>
            <person name="Garbelotto M."/>
            <person name="Martin F."/>
            <person name="Grigoriev I.V."/>
            <person name="Stenlid J."/>
        </authorList>
    </citation>
    <scope>NUCLEOTIDE SEQUENCE [LARGE SCALE GENOMIC DNA]</scope>
    <source>
        <strain evidence="2 3">TC 32-1</strain>
    </source>
</reference>
<name>W4KKG3_HETIT</name>
<dbReference type="Proteomes" id="UP000030671">
    <property type="component" value="Unassembled WGS sequence"/>
</dbReference>
<keyword evidence="3" id="KW-1185">Reference proteome</keyword>
<evidence type="ECO:0000313" key="3">
    <source>
        <dbReference type="Proteomes" id="UP000030671"/>
    </source>
</evidence>
<keyword evidence="1" id="KW-1133">Transmembrane helix</keyword>
<dbReference type="EMBL" id="KI925455">
    <property type="protein sequence ID" value="ETW86302.1"/>
    <property type="molecule type" value="Genomic_DNA"/>
</dbReference>
<accession>W4KKG3</accession>